<dbReference type="Gene3D" id="3.30.70.270">
    <property type="match status" value="2"/>
</dbReference>
<evidence type="ECO:0000256" key="1">
    <source>
        <dbReference type="SAM" id="MobiDB-lite"/>
    </source>
</evidence>
<dbReference type="InterPro" id="IPR050951">
    <property type="entry name" value="Retrovirus_Pol_polyprotein"/>
</dbReference>
<sequence length="646" mass="74457">MESLEADLEALKKDNSTTLMACLPNGPPPEQSQRQPEQHSLQNPEQRKSNYKPNCRTELPNFTSNNLDVWLLRAERFGPSHICRRNLNILIVQEEEQSQEEFQEEDWAPLKCRSQEEDTLFVAHHETMKLQEELSLSISKFHSYDHRRCHNIPLKIQDLLIIQDCLPLDLSSTSVVFEALLGLPPERIDDHAINLLPSTQLINLQPYKYTRFQKDEIEQLVHELCTADIIQPSKRWQLQFCIDYKALNKSTNLNRFPIPIVDELLEELHGMSIFSKLDLKPYQWKFILIFFDNILVYNKTHKEYDEHLDNVFLILAANSLYINEKKCQFKQSQLEYLSNWVSTKGVSTDQGKFSTIWDWSSPKNLKELQGFLRLITVYDCRIFFHKLKVAMTSTPKNVTIDALSRAPRLTEVVVAPMCIAQGVDVTTINKEGLPKSKGYDSILVIVDRLNKFGHFIPLRHTFTAKHCPNLCNGTLNKHQGTELKMSSSYHPKHMATSHHSVIKMTPFKAMYGWDPPTLTRYGSPMSPIDVVDTYLKERDDILQPLKKHLLAAQSKMKAQGFCLLSTHILGILTNALEWNVTPQDILAIQNSSFDTEVLVKWELASSLHKQFSDFYLEDKVKLMGESIDKAPRTSARRKKAQSPISQ</sequence>
<accession>A0A7I8LCT2</accession>
<gene>
    <name evidence="2" type="ORF">SI8410_13017773</name>
</gene>
<dbReference type="PANTHER" id="PTHR37984:SF5">
    <property type="entry name" value="PROTEIN NYNRIN-LIKE"/>
    <property type="match status" value="1"/>
</dbReference>
<dbReference type="Proteomes" id="UP000663760">
    <property type="component" value="Chromosome 13"/>
</dbReference>
<dbReference type="OrthoDB" id="694301at2759"/>
<reference evidence="2" key="1">
    <citation type="submission" date="2020-02" db="EMBL/GenBank/DDBJ databases">
        <authorList>
            <person name="Scholz U."/>
            <person name="Mascher M."/>
            <person name="Fiebig A."/>
        </authorList>
    </citation>
    <scope>NUCLEOTIDE SEQUENCE</scope>
</reference>
<keyword evidence="3" id="KW-1185">Reference proteome</keyword>
<feature type="region of interest" description="Disordered" evidence="1">
    <location>
        <begin position="1"/>
        <end position="57"/>
    </location>
</feature>
<evidence type="ECO:0000313" key="3">
    <source>
        <dbReference type="Proteomes" id="UP000663760"/>
    </source>
</evidence>
<proteinExistence type="predicted"/>
<dbReference type="InterPro" id="IPR043128">
    <property type="entry name" value="Rev_trsase/Diguanyl_cyclase"/>
</dbReference>
<dbReference type="SUPFAM" id="SSF56672">
    <property type="entry name" value="DNA/RNA polymerases"/>
    <property type="match status" value="1"/>
</dbReference>
<dbReference type="PANTHER" id="PTHR37984">
    <property type="entry name" value="PROTEIN CBG26694"/>
    <property type="match status" value="1"/>
</dbReference>
<dbReference type="InterPro" id="IPR043502">
    <property type="entry name" value="DNA/RNA_pol_sf"/>
</dbReference>
<organism evidence="2 3">
    <name type="scientific">Spirodela intermedia</name>
    <name type="common">Intermediate duckweed</name>
    <dbReference type="NCBI Taxonomy" id="51605"/>
    <lineage>
        <taxon>Eukaryota</taxon>
        <taxon>Viridiplantae</taxon>
        <taxon>Streptophyta</taxon>
        <taxon>Embryophyta</taxon>
        <taxon>Tracheophyta</taxon>
        <taxon>Spermatophyta</taxon>
        <taxon>Magnoliopsida</taxon>
        <taxon>Liliopsida</taxon>
        <taxon>Araceae</taxon>
        <taxon>Lemnoideae</taxon>
        <taxon>Spirodela</taxon>
    </lineage>
</organism>
<evidence type="ECO:0000313" key="2">
    <source>
        <dbReference type="EMBL" id="CAA7407095.1"/>
    </source>
</evidence>
<dbReference type="CDD" id="cd01647">
    <property type="entry name" value="RT_LTR"/>
    <property type="match status" value="1"/>
</dbReference>
<protein>
    <submittedName>
        <fullName evidence="2">Uncharacterized protein</fullName>
    </submittedName>
</protein>
<dbReference type="Gene3D" id="3.10.10.10">
    <property type="entry name" value="HIV Type 1 Reverse Transcriptase, subunit A, domain 1"/>
    <property type="match status" value="1"/>
</dbReference>
<name>A0A7I8LCT2_SPIIN</name>
<feature type="region of interest" description="Disordered" evidence="1">
    <location>
        <begin position="627"/>
        <end position="646"/>
    </location>
</feature>
<dbReference type="EMBL" id="LR746276">
    <property type="protein sequence ID" value="CAA7407095.1"/>
    <property type="molecule type" value="Genomic_DNA"/>
</dbReference>
<dbReference type="AlphaFoldDB" id="A0A7I8LCT2"/>